<dbReference type="Proteomes" id="UP001500298">
    <property type="component" value="Unassembled WGS sequence"/>
</dbReference>
<evidence type="ECO:0000313" key="2">
    <source>
        <dbReference type="Proteomes" id="UP001500298"/>
    </source>
</evidence>
<organism evidence="1 2">
    <name type="scientific">Algivirga pacifica</name>
    <dbReference type="NCBI Taxonomy" id="1162670"/>
    <lineage>
        <taxon>Bacteria</taxon>
        <taxon>Pseudomonadati</taxon>
        <taxon>Bacteroidota</taxon>
        <taxon>Cytophagia</taxon>
        <taxon>Cytophagales</taxon>
        <taxon>Flammeovirgaceae</taxon>
        <taxon>Algivirga</taxon>
    </lineage>
</organism>
<dbReference type="RefSeq" id="WP_345374543.1">
    <property type="nucleotide sequence ID" value="NZ_BAABJX010000059.1"/>
</dbReference>
<evidence type="ECO:0008006" key="3">
    <source>
        <dbReference type="Google" id="ProtNLM"/>
    </source>
</evidence>
<reference evidence="2" key="1">
    <citation type="journal article" date="2019" name="Int. J. Syst. Evol. Microbiol.">
        <title>The Global Catalogue of Microorganisms (GCM) 10K type strain sequencing project: providing services to taxonomists for standard genome sequencing and annotation.</title>
        <authorList>
            <consortium name="The Broad Institute Genomics Platform"/>
            <consortium name="The Broad Institute Genome Sequencing Center for Infectious Disease"/>
            <person name="Wu L."/>
            <person name="Ma J."/>
        </authorList>
    </citation>
    <scope>NUCLEOTIDE SEQUENCE [LARGE SCALE GENOMIC DNA]</scope>
    <source>
        <strain evidence="2">JCM 18326</strain>
    </source>
</reference>
<evidence type="ECO:0000313" key="1">
    <source>
        <dbReference type="EMBL" id="GAA4848806.1"/>
    </source>
</evidence>
<accession>A0ABP9DLC1</accession>
<dbReference type="InterPro" id="IPR012334">
    <property type="entry name" value="Pectin_lyas_fold"/>
</dbReference>
<dbReference type="Gene3D" id="2.160.20.10">
    <property type="entry name" value="Single-stranded right-handed beta-helix, Pectin lyase-like"/>
    <property type="match status" value="2"/>
</dbReference>
<dbReference type="PROSITE" id="PS51257">
    <property type="entry name" value="PROKAR_LIPOPROTEIN"/>
    <property type="match status" value="1"/>
</dbReference>
<dbReference type="InterPro" id="IPR006626">
    <property type="entry name" value="PbH1"/>
</dbReference>
<protein>
    <recommendedName>
        <fullName evidence="3">Poly(Beta-D-mannuronate) lyase</fullName>
    </recommendedName>
</protein>
<sequence>MWKYILQLWVAATLLFSCEQHGRILVKDTAALQEAIADAAAGDTIVMQEGKWKDVDLKFVGEGTAEAPIVLMAEKEGKVVLTGNSFLEIGGSYLEVHGLVFKEGYAKKRSVIRFKSGKALAFHSRLTACVIDGFNPPNRFDKNYWVEVHGQHNQIDHCYFGGKLNSGVTLAVRLNDKRSLNNHHKIINNYFGPRPKLGSNGGETLRVGVSTYSLESSNTLIENNYFDRCSGEVEVVSIKSSDNIIKGNTFYACGGVLALRHGNRNQILNNYFLGENEPNTGGIRVINAGHTIEGNHFQELTGQRFFGTIPVMNGVPNSLINRYHHAQDVKITNNHFFYCDYITLGVGADKERTEAPENIVFSNNLFYHPEQKTLITSKVPLSGFTFENNTYRNRSGQWHWSGMKATDNIYNKDENGLYSNVDYQPVLTATAQTAGPAWYKNTGQAAVAKGTNKRVKSQFQQAMAEAQEGDTLTLEMEEVRFEEPIVLTKTVVIQTEKQKKVTFRYPENEKQQPFFIIDNGGSLSVSGIRFEGRSSKGIAKSAIRTVQQPMIQHYNLNVEYCDFVDFDASKYCAFEAAASTFADTVAFRHCTFENISGNAINLNGEREQQGKYNAEYVVMEDCKFYKVMGSALAVTRMGNDESTTGPKVNINRCEFVEVNNKELGSVLLLWGVQQLHIEDVFFQDAGRSGRIIKFEDPAWANSYIDYVLALNSGKIETFYPRAGKHIYQYPEGNYTPEKVEQWKKTLAKGHYLGMPVAEESLTLNARKDVE</sequence>
<dbReference type="SUPFAM" id="SSF51126">
    <property type="entry name" value="Pectin lyase-like"/>
    <property type="match status" value="2"/>
</dbReference>
<dbReference type="InterPro" id="IPR011050">
    <property type="entry name" value="Pectin_lyase_fold/virulence"/>
</dbReference>
<dbReference type="InterPro" id="IPR039513">
    <property type="entry name" value="PL-6"/>
</dbReference>
<name>A0ABP9DLC1_9BACT</name>
<gene>
    <name evidence="1" type="ORF">GCM10023331_36950</name>
</gene>
<dbReference type="CDD" id="cd14251">
    <property type="entry name" value="PL-6"/>
    <property type="match status" value="1"/>
</dbReference>
<keyword evidence="2" id="KW-1185">Reference proteome</keyword>
<comment type="caution">
    <text evidence="1">The sequence shown here is derived from an EMBL/GenBank/DDBJ whole genome shotgun (WGS) entry which is preliminary data.</text>
</comment>
<dbReference type="EMBL" id="BAABJX010000059">
    <property type="protein sequence ID" value="GAA4848806.1"/>
    <property type="molecule type" value="Genomic_DNA"/>
</dbReference>
<proteinExistence type="predicted"/>
<dbReference type="Pfam" id="PF14592">
    <property type="entry name" value="Chondroitinas_B"/>
    <property type="match status" value="1"/>
</dbReference>
<dbReference type="SMART" id="SM00710">
    <property type="entry name" value="PbH1"/>
    <property type="match status" value="8"/>
</dbReference>